<dbReference type="InParanoid" id="A0A0G4EM96"/>
<keyword evidence="9" id="KW-1185">Reference proteome</keyword>
<dbReference type="STRING" id="1169540.A0A0G4EM96"/>
<dbReference type="InterPro" id="IPR013881">
    <property type="entry name" value="Pre-mRNA_splic_Prp3_dom"/>
</dbReference>
<dbReference type="OMA" id="NPQHRFK"/>
<dbReference type="GO" id="GO:0046540">
    <property type="term" value="C:U4/U6 x U5 tri-snRNP complex"/>
    <property type="evidence" value="ECO:0007669"/>
    <property type="project" value="InterPro"/>
</dbReference>
<evidence type="ECO:0000256" key="1">
    <source>
        <dbReference type="ARBA" id="ARBA00004123"/>
    </source>
</evidence>
<sequence>MSESASVGTKRPAEQVINGQPDGPANAPTSVQQQQSGSGEQPKKLRRSRWGQAPSDVDATAAAQKQAQPQSQNGPSSAQPPPPSSAPPPAAAAAAAVPFDVSLAKKAMEDALAKAKEAAAQKEAIQRRLMAAQQASQQAATPTPAPPAALPLSGGLNLAVLQAQQQQALQLQLAKAKAQAQAQLQAGMHRAMGAQGAMRPLRVDEFGREVDEEGKVVPIKPQLRSTLKVNINREKEERIKKKPFARVKPDKSVVDPKKNPFFDPNVRGGKKARRGFHFVEEGTYVKREQQILKRAEAKALGIDLQKLHAEKQARAKEESAALKKEQGEGDEEFNPNLIPLGGLGPAMKLPTLFPKQEEGEEGPDLDLEGEEEERVSLSPSLRADRVVPVVESIKMRPREIIPEVEWWDKPILKAKTDQEGVKREQEGEGEDFNWVINTDKITHYVEHPVPIKPAAEADSTVTPTMYLTQKERKKLRRRRRQEKEQEKQDKIKMGLIPPPPPKVKLSNLMKVLGNEAVADPSKIEKQVKHQMEKRIKDHEARNVARQLAPEERKKKKISKWQSSSGVDFEVAIFTVKNFESRRNVYKVDINAQQFHLTGACVICPAANTHCVIVEGGPRSIKRYKKLMLRRIKWEEGSDAAAATKGEEADTNMSGGNAEGDDDEEDEDDETGKKGSSTFCQLVWQGVVATRAFKNWRVYNTKGEFEAKKIFSDRHVESYWDMVKKFRPAEADI</sequence>
<comment type="subcellular location">
    <subcellularLocation>
        <location evidence="1">Nucleus</location>
    </subcellularLocation>
</comment>
<feature type="compositionally biased region" description="Low complexity" evidence="5">
    <location>
        <begin position="59"/>
        <end position="77"/>
    </location>
</feature>
<keyword evidence="2" id="KW-0507">mRNA processing</keyword>
<dbReference type="Pfam" id="PF06544">
    <property type="entry name" value="Prp3_C"/>
    <property type="match status" value="1"/>
</dbReference>
<dbReference type="GO" id="GO:0000398">
    <property type="term" value="P:mRNA splicing, via spliceosome"/>
    <property type="evidence" value="ECO:0007669"/>
    <property type="project" value="InterPro"/>
</dbReference>
<keyword evidence="4" id="KW-0539">Nucleus</keyword>
<dbReference type="AlphaFoldDB" id="A0A0G4EM96"/>
<evidence type="ECO:0000256" key="5">
    <source>
        <dbReference type="SAM" id="MobiDB-lite"/>
    </source>
</evidence>
<feature type="domain" description="Pre-mRNA-splicing factor 3" evidence="7">
    <location>
        <begin position="259"/>
        <end position="547"/>
    </location>
</feature>
<protein>
    <submittedName>
        <fullName evidence="8">Uncharacterized protein</fullName>
    </submittedName>
</protein>
<organism evidence="8 9">
    <name type="scientific">Vitrella brassicaformis (strain CCMP3155)</name>
    <dbReference type="NCBI Taxonomy" id="1169540"/>
    <lineage>
        <taxon>Eukaryota</taxon>
        <taxon>Sar</taxon>
        <taxon>Alveolata</taxon>
        <taxon>Colpodellida</taxon>
        <taxon>Vitrellaceae</taxon>
        <taxon>Vitrella</taxon>
    </lineage>
</organism>
<feature type="region of interest" description="Disordered" evidence="5">
    <location>
        <begin position="638"/>
        <end position="674"/>
    </location>
</feature>
<dbReference type="PANTHER" id="PTHR14212">
    <property type="entry name" value="U4/U6-ASSOCIATED RNA SPLICING FACTOR-RELATED"/>
    <property type="match status" value="1"/>
</dbReference>
<feature type="compositionally biased region" description="Basic and acidic residues" evidence="5">
    <location>
        <begin position="315"/>
        <end position="327"/>
    </location>
</feature>
<feature type="domain" description="Small nuclear ribonucleoprotein Prp3 C-terminal" evidence="6">
    <location>
        <begin position="571"/>
        <end position="722"/>
    </location>
</feature>
<evidence type="ECO:0000256" key="4">
    <source>
        <dbReference type="ARBA" id="ARBA00023242"/>
    </source>
</evidence>
<dbReference type="PhylomeDB" id="A0A0G4EM96"/>
<feature type="compositionally biased region" description="Basic and acidic residues" evidence="5">
    <location>
        <begin position="247"/>
        <end position="260"/>
    </location>
</feature>
<evidence type="ECO:0000313" key="9">
    <source>
        <dbReference type="Proteomes" id="UP000041254"/>
    </source>
</evidence>
<feature type="region of interest" description="Disordered" evidence="5">
    <location>
        <begin position="110"/>
        <end position="153"/>
    </location>
</feature>
<feature type="compositionally biased region" description="Basic and acidic residues" evidence="5">
    <location>
        <begin position="110"/>
        <end position="126"/>
    </location>
</feature>
<feature type="compositionally biased region" description="Basic and acidic residues" evidence="5">
    <location>
        <begin position="481"/>
        <end position="492"/>
    </location>
</feature>
<feature type="compositionally biased region" description="Low complexity" evidence="5">
    <location>
        <begin position="131"/>
        <end position="142"/>
    </location>
</feature>
<keyword evidence="3" id="KW-0508">mRNA splicing</keyword>
<feature type="compositionally biased region" description="Acidic residues" evidence="5">
    <location>
        <begin position="658"/>
        <end position="669"/>
    </location>
</feature>
<dbReference type="VEuPathDB" id="CryptoDB:Vbra_7888"/>
<dbReference type="FunCoup" id="A0A0G4EM96">
    <property type="interactions" value="70"/>
</dbReference>
<reference evidence="8 9" key="1">
    <citation type="submission" date="2014-11" db="EMBL/GenBank/DDBJ databases">
        <authorList>
            <person name="Zhu J."/>
            <person name="Qi W."/>
            <person name="Song R."/>
        </authorList>
    </citation>
    <scope>NUCLEOTIDE SEQUENCE [LARGE SCALE GENOMIC DNA]</scope>
</reference>
<dbReference type="InterPro" id="IPR010541">
    <property type="entry name" value="Prp3_C"/>
</dbReference>
<dbReference type="PANTHER" id="PTHR14212:SF0">
    <property type="entry name" value="U4_U6 SMALL NUCLEAR RIBONUCLEOPROTEIN PRP3"/>
    <property type="match status" value="1"/>
</dbReference>
<dbReference type="InterPro" id="IPR027104">
    <property type="entry name" value="Prp3"/>
</dbReference>
<feature type="compositionally biased region" description="Acidic residues" evidence="5">
    <location>
        <begin position="358"/>
        <end position="373"/>
    </location>
</feature>
<accession>A0A0G4EM96</accession>
<dbReference type="CDD" id="cd24162">
    <property type="entry name" value="Prp3_C"/>
    <property type="match status" value="1"/>
</dbReference>
<feature type="region of interest" description="Disordered" evidence="5">
    <location>
        <begin position="247"/>
        <end position="267"/>
    </location>
</feature>
<evidence type="ECO:0000313" key="8">
    <source>
        <dbReference type="EMBL" id="CEL98284.1"/>
    </source>
</evidence>
<feature type="region of interest" description="Disordered" evidence="5">
    <location>
        <begin position="1"/>
        <end position="95"/>
    </location>
</feature>
<dbReference type="Proteomes" id="UP000041254">
    <property type="component" value="Unassembled WGS sequence"/>
</dbReference>
<evidence type="ECO:0000259" key="7">
    <source>
        <dbReference type="Pfam" id="PF08572"/>
    </source>
</evidence>
<evidence type="ECO:0000256" key="3">
    <source>
        <dbReference type="ARBA" id="ARBA00023187"/>
    </source>
</evidence>
<gene>
    <name evidence="8" type="ORF">Vbra_7888</name>
</gene>
<feature type="compositionally biased region" description="Pro residues" evidence="5">
    <location>
        <begin position="78"/>
        <end position="90"/>
    </location>
</feature>
<proteinExistence type="predicted"/>
<feature type="compositionally biased region" description="Basic residues" evidence="5">
    <location>
        <begin position="471"/>
        <end position="480"/>
    </location>
</feature>
<evidence type="ECO:0000256" key="2">
    <source>
        <dbReference type="ARBA" id="ARBA00022664"/>
    </source>
</evidence>
<name>A0A0G4EM96_VITBC</name>
<evidence type="ECO:0000259" key="6">
    <source>
        <dbReference type="Pfam" id="PF06544"/>
    </source>
</evidence>
<dbReference type="EMBL" id="CDMY01000267">
    <property type="protein sequence ID" value="CEL98284.1"/>
    <property type="molecule type" value="Genomic_DNA"/>
</dbReference>
<feature type="region of interest" description="Disordered" evidence="5">
    <location>
        <begin position="356"/>
        <end position="378"/>
    </location>
</feature>
<dbReference type="Pfam" id="PF08572">
    <property type="entry name" value="PRP3"/>
    <property type="match status" value="1"/>
</dbReference>
<feature type="region of interest" description="Disordered" evidence="5">
    <location>
        <begin position="469"/>
        <end position="499"/>
    </location>
</feature>
<feature type="region of interest" description="Disordered" evidence="5">
    <location>
        <begin position="315"/>
        <end position="335"/>
    </location>
</feature>
<dbReference type="OrthoDB" id="10264544at2759"/>